<proteinExistence type="predicted"/>
<sequence length="135" mass="14531">MPALLALIVKKDNHALSAQQHVGLGLAPLSQVFNILLTSTPSQSELLTLGSDAIKNLTNFFLPYVIIRATPVLPYLNKSAKETLHKVRLIPPFFGEVLAERLKTAKALQKSGYDLKAPPPGPPTGTPRKKDAGAN</sequence>
<name>A0AA38MR71_9CUCU</name>
<dbReference type="Proteomes" id="UP001168821">
    <property type="component" value="Unassembled WGS sequence"/>
</dbReference>
<organism evidence="2 3">
    <name type="scientific">Zophobas morio</name>
    <dbReference type="NCBI Taxonomy" id="2755281"/>
    <lineage>
        <taxon>Eukaryota</taxon>
        <taxon>Metazoa</taxon>
        <taxon>Ecdysozoa</taxon>
        <taxon>Arthropoda</taxon>
        <taxon>Hexapoda</taxon>
        <taxon>Insecta</taxon>
        <taxon>Pterygota</taxon>
        <taxon>Neoptera</taxon>
        <taxon>Endopterygota</taxon>
        <taxon>Coleoptera</taxon>
        <taxon>Polyphaga</taxon>
        <taxon>Cucujiformia</taxon>
        <taxon>Tenebrionidae</taxon>
        <taxon>Zophobas</taxon>
    </lineage>
</organism>
<dbReference type="AlphaFoldDB" id="A0AA38MR71"/>
<comment type="caution">
    <text evidence="2">The sequence shown here is derived from an EMBL/GenBank/DDBJ whole genome shotgun (WGS) entry which is preliminary data.</text>
</comment>
<protein>
    <submittedName>
        <fullName evidence="2">Uncharacterized protein</fullName>
    </submittedName>
</protein>
<reference evidence="2" key="1">
    <citation type="journal article" date="2023" name="G3 (Bethesda)">
        <title>Whole genome assemblies of Zophobas morio and Tenebrio molitor.</title>
        <authorList>
            <person name="Kaur S."/>
            <person name="Stinson S.A."/>
            <person name="diCenzo G.C."/>
        </authorList>
    </citation>
    <scope>NUCLEOTIDE SEQUENCE</scope>
    <source>
        <strain evidence="2">QUZm001</strain>
    </source>
</reference>
<evidence type="ECO:0000313" key="3">
    <source>
        <dbReference type="Proteomes" id="UP001168821"/>
    </source>
</evidence>
<keyword evidence="3" id="KW-1185">Reference proteome</keyword>
<feature type="region of interest" description="Disordered" evidence="1">
    <location>
        <begin position="110"/>
        <end position="135"/>
    </location>
</feature>
<evidence type="ECO:0000256" key="1">
    <source>
        <dbReference type="SAM" id="MobiDB-lite"/>
    </source>
</evidence>
<accession>A0AA38MR71</accession>
<evidence type="ECO:0000313" key="2">
    <source>
        <dbReference type="EMBL" id="KAJ3664614.1"/>
    </source>
</evidence>
<dbReference type="EMBL" id="JALNTZ010000001">
    <property type="protein sequence ID" value="KAJ3664614.1"/>
    <property type="molecule type" value="Genomic_DNA"/>
</dbReference>
<gene>
    <name evidence="2" type="ORF">Zmor_000168</name>
</gene>